<sequence>MDCYITCGYFLCYCDLLHYLCDFSLTLKDKINHYLSAKKSAVKSTALFITFLLTLFSGFIMKKITSLLVSALLLGFSLSNAYAETKYVKENLTTFMRRGAGDQFKISGTIQAGESVTVLDKKDKYSLIRDKRNREAWILTSELTSTPSSREENPKLKAKIQELTLKLNNIDNDWKQRTSEMQRRTKQAEEQSSKLLEQNSLLNRELEITKNKNRDLEAMLDVGKREIAIQWFIYGGSVLGAGLLLGLILPLLIPKRRRQNRWS</sequence>
<evidence type="ECO:0000256" key="1">
    <source>
        <dbReference type="ARBA" id="ARBA00004167"/>
    </source>
</evidence>
<evidence type="ECO:0000256" key="2">
    <source>
        <dbReference type="ARBA" id="ARBA00022692"/>
    </source>
</evidence>
<gene>
    <name evidence="9" type="ordered locus">HS_1192</name>
</gene>
<proteinExistence type="predicted"/>
<evidence type="ECO:0000256" key="6">
    <source>
        <dbReference type="SAM" id="Coils"/>
    </source>
</evidence>
<keyword evidence="4 7" id="KW-1133">Transmembrane helix</keyword>
<dbReference type="Pfam" id="PF08239">
    <property type="entry name" value="SH3_3"/>
    <property type="match status" value="1"/>
</dbReference>
<dbReference type="GO" id="GO:0016020">
    <property type="term" value="C:membrane"/>
    <property type="evidence" value="ECO:0007669"/>
    <property type="project" value="UniProtKB-SubCell"/>
</dbReference>
<reference evidence="9" key="1">
    <citation type="submission" date="2006-08" db="EMBL/GenBank/DDBJ databases">
        <title>Complete genome sequence of Haemophilus somnus 129PT.</title>
        <authorList>
            <person name="Copeland A."/>
            <person name="Lucas S."/>
            <person name="Lapidus A."/>
            <person name="Barry K."/>
            <person name="Glavina del Rio T."/>
            <person name="Hammon N."/>
            <person name="Dalin E."/>
            <person name="Tice H."/>
            <person name="Pitluck S."/>
            <person name="Brettin T.S."/>
            <person name="Bruce D."/>
            <person name="Challacombe J.F."/>
            <person name="Chertkov O."/>
            <person name="Detter J.C."/>
            <person name="Gilna P."/>
            <person name="Han S."/>
            <person name="Misra M."/>
            <person name="Tapia R."/>
            <person name="Thayer N.N."/>
            <person name="Xie G."/>
            <person name="Inzana T.J."/>
            <person name="Duncan A.J."/>
            <person name="Siddaramppa S."/>
            <person name="Richardson P."/>
        </authorList>
    </citation>
    <scope>NUCLEOTIDE SEQUENCE</scope>
    <source>
        <strain evidence="9">129PT</strain>
    </source>
</reference>
<evidence type="ECO:0000313" key="9">
    <source>
        <dbReference type="EMBL" id="ABI25467.1"/>
    </source>
</evidence>
<keyword evidence="3" id="KW-0732">Signal</keyword>
<dbReference type="PROSITE" id="PS51781">
    <property type="entry name" value="SH3B"/>
    <property type="match status" value="1"/>
</dbReference>
<evidence type="ECO:0000256" key="5">
    <source>
        <dbReference type="ARBA" id="ARBA00023136"/>
    </source>
</evidence>
<feature type="transmembrane region" description="Helical" evidence="7">
    <location>
        <begin position="41"/>
        <end position="60"/>
    </location>
</feature>
<evidence type="ECO:0000256" key="7">
    <source>
        <dbReference type="SAM" id="Phobius"/>
    </source>
</evidence>
<dbReference type="KEGG" id="hso:HS_1192"/>
<feature type="transmembrane region" description="Helical" evidence="7">
    <location>
        <begin position="231"/>
        <end position="253"/>
    </location>
</feature>
<dbReference type="eggNOG" id="COG4991">
    <property type="taxonomic scope" value="Bacteria"/>
</dbReference>
<dbReference type="AlphaFoldDB" id="Q0I3V4"/>
<dbReference type="InterPro" id="IPR016476">
    <property type="entry name" value="SH3_dom_pro"/>
</dbReference>
<dbReference type="Gene3D" id="2.30.30.40">
    <property type="entry name" value="SH3 Domains"/>
    <property type="match status" value="1"/>
</dbReference>
<keyword evidence="2 7" id="KW-0812">Transmembrane</keyword>
<feature type="domain" description="SH3b" evidence="8">
    <location>
        <begin position="83"/>
        <end position="147"/>
    </location>
</feature>
<name>Q0I3V4_HISS1</name>
<keyword evidence="5 7" id="KW-0472">Membrane</keyword>
<evidence type="ECO:0000256" key="4">
    <source>
        <dbReference type="ARBA" id="ARBA00022989"/>
    </source>
</evidence>
<protein>
    <recommendedName>
        <fullName evidence="8">SH3b domain-containing protein</fullName>
    </recommendedName>
</protein>
<comment type="subcellular location">
    <subcellularLocation>
        <location evidence="1">Membrane</location>
        <topology evidence="1">Single-pass membrane protein</topology>
    </subcellularLocation>
</comment>
<dbReference type="HOGENOM" id="CLU_094106_0_0_6"/>
<organism evidence="9">
    <name type="scientific">Histophilus somni (strain 129Pt)</name>
    <name type="common">Haemophilus somnus</name>
    <dbReference type="NCBI Taxonomy" id="205914"/>
    <lineage>
        <taxon>Bacteria</taxon>
        <taxon>Pseudomonadati</taxon>
        <taxon>Pseudomonadota</taxon>
        <taxon>Gammaproteobacteria</taxon>
        <taxon>Pasteurellales</taxon>
        <taxon>Pasteurellaceae</taxon>
        <taxon>Histophilus</taxon>
    </lineage>
</organism>
<dbReference type="NCBIfam" id="TIGR04211">
    <property type="entry name" value="SH3_and_anchor"/>
    <property type="match status" value="1"/>
</dbReference>
<accession>Q0I3V4</accession>
<dbReference type="SMART" id="SM00287">
    <property type="entry name" value="SH3b"/>
    <property type="match status" value="1"/>
</dbReference>
<evidence type="ECO:0000256" key="3">
    <source>
        <dbReference type="ARBA" id="ARBA00022729"/>
    </source>
</evidence>
<dbReference type="InterPro" id="IPR003646">
    <property type="entry name" value="SH3-like_bac-type"/>
</dbReference>
<dbReference type="EMBL" id="CP000436">
    <property type="protein sequence ID" value="ABI25467.1"/>
    <property type="molecule type" value="Genomic_DNA"/>
</dbReference>
<feature type="coiled-coil region" evidence="6">
    <location>
        <begin position="153"/>
        <end position="226"/>
    </location>
</feature>
<evidence type="ECO:0000259" key="8">
    <source>
        <dbReference type="PROSITE" id="PS51781"/>
    </source>
</evidence>
<keyword evidence="6" id="KW-0175">Coiled coil</keyword>